<dbReference type="AlphaFoldDB" id="A0A2P6PHP1"/>
<name>A0A2P6PHP1_ROSCH</name>
<proteinExistence type="predicted"/>
<protein>
    <submittedName>
        <fullName evidence="1">Uncharacterized protein</fullName>
    </submittedName>
</protein>
<gene>
    <name evidence="1" type="ORF">RchiOBHm_Chr7g0239401</name>
</gene>
<dbReference type="Gramene" id="PRQ21454">
    <property type="protein sequence ID" value="PRQ21454"/>
    <property type="gene ID" value="RchiOBHm_Chr7g0239401"/>
</dbReference>
<dbReference type="EMBL" id="PDCK01000045">
    <property type="protein sequence ID" value="PRQ21454.1"/>
    <property type="molecule type" value="Genomic_DNA"/>
</dbReference>
<evidence type="ECO:0000313" key="2">
    <source>
        <dbReference type="Proteomes" id="UP000238479"/>
    </source>
</evidence>
<dbReference type="Proteomes" id="UP000238479">
    <property type="component" value="Chromosome 7"/>
</dbReference>
<evidence type="ECO:0000313" key="1">
    <source>
        <dbReference type="EMBL" id="PRQ21454.1"/>
    </source>
</evidence>
<sequence>MEANLFLVFHLEIPKDFSIKRRENIRDLHYDCYICESQKGIDRRGGGSLFFFFLFCSE</sequence>
<keyword evidence="2" id="KW-1185">Reference proteome</keyword>
<reference evidence="1 2" key="1">
    <citation type="journal article" date="2018" name="Nat. Genet.">
        <title>The Rosa genome provides new insights in the design of modern roses.</title>
        <authorList>
            <person name="Bendahmane M."/>
        </authorList>
    </citation>
    <scope>NUCLEOTIDE SEQUENCE [LARGE SCALE GENOMIC DNA]</scope>
    <source>
        <strain evidence="2">cv. Old Blush</strain>
    </source>
</reference>
<organism evidence="1 2">
    <name type="scientific">Rosa chinensis</name>
    <name type="common">China rose</name>
    <dbReference type="NCBI Taxonomy" id="74649"/>
    <lineage>
        <taxon>Eukaryota</taxon>
        <taxon>Viridiplantae</taxon>
        <taxon>Streptophyta</taxon>
        <taxon>Embryophyta</taxon>
        <taxon>Tracheophyta</taxon>
        <taxon>Spermatophyta</taxon>
        <taxon>Magnoliopsida</taxon>
        <taxon>eudicotyledons</taxon>
        <taxon>Gunneridae</taxon>
        <taxon>Pentapetalae</taxon>
        <taxon>rosids</taxon>
        <taxon>fabids</taxon>
        <taxon>Rosales</taxon>
        <taxon>Rosaceae</taxon>
        <taxon>Rosoideae</taxon>
        <taxon>Rosoideae incertae sedis</taxon>
        <taxon>Rosa</taxon>
    </lineage>
</organism>
<comment type="caution">
    <text evidence="1">The sequence shown here is derived from an EMBL/GenBank/DDBJ whole genome shotgun (WGS) entry which is preliminary data.</text>
</comment>
<accession>A0A2P6PHP1</accession>